<feature type="transmembrane region" description="Helical" evidence="2">
    <location>
        <begin position="6"/>
        <end position="25"/>
    </location>
</feature>
<dbReference type="OrthoDB" id="4934472at2759"/>
<dbReference type="EMBL" id="AZNF01000009">
    <property type="protein sequence ID" value="KID64020.1"/>
    <property type="molecule type" value="Genomic_DNA"/>
</dbReference>
<keyword evidence="2" id="KW-0472">Membrane</keyword>
<dbReference type="HOGENOM" id="CLU_1402758_0_0_1"/>
<dbReference type="VEuPathDB" id="FungiDB:MAN_07191"/>
<dbReference type="AlphaFoldDB" id="A0A0B4EPS6"/>
<feature type="region of interest" description="Disordered" evidence="1">
    <location>
        <begin position="144"/>
        <end position="202"/>
    </location>
</feature>
<keyword evidence="2" id="KW-0812">Transmembrane</keyword>
<name>A0A0B4EPS6_METAF</name>
<feature type="non-terminal residue" evidence="3">
    <location>
        <position position="1"/>
    </location>
</feature>
<protein>
    <submittedName>
        <fullName evidence="3">Plasma membrane protein Pth11-like protein</fullName>
    </submittedName>
</protein>
<gene>
    <name evidence="3" type="ORF">MAN_07191</name>
</gene>
<dbReference type="InterPro" id="IPR052337">
    <property type="entry name" value="SAT4-like"/>
</dbReference>
<feature type="compositionally biased region" description="Basic and acidic residues" evidence="1">
    <location>
        <begin position="151"/>
        <end position="167"/>
    </location>
</feature>
<organism evidence="3 4">
    <name type="scientific">Metarhizium anisopliae (strain ARSEF 549)</name>
    <dbReference type="NCBI Taxonomy" id="3151832"/>
    <lineage>
        <taxon>Eukaryota</taxon>
        <taxon>Fungi</taxon>
        <taxon>Dikarya</taxon>
        <taxon>Ascomycota</taxon>
        <taxon>Pezizomycotina</taxon>
        <taxon>Sordariomycetes</taxon>
        <taxon>Hypocreomycetidae</taxon>
        <taxon>Hypocreales</taxon>
        <taxon>Clavicipitaceae</taxon>
        <taxon>Metarhizium</taxon>
    </lineage>
</organism>
<evidence type="ECO:0000313" key="4">
    <source>
        <dbReference type="Proteomes" id="UP000031186"/>
    </source>
</evidence>
<dbReference type="Proteomes" id="UP000031186">
    <property type="component" value="Unassembled WGS sequence"/>
</dbReference>
<evidence type="ECO:0000313" key="3">
    <source>
        <dbReference type="EMBL" id="KID64020.1"/>
    </source>
</evidence>
<reference evidence="3 4" key="1">
    <citation type="journal article" date="2014" name="Proc. Natl. Acad. Sci. U.S.A.">
        <title>Trajectory and genomic determinants of fungal-pathogen speciation and host adaptation.</title>
        <authorList>
            <person name="Hu X."/>
            <person name="Xiao G."/>
            <person name="Zheng P."/>
            <person name="Shang Y."/>
            <person name="Su Y."/>
            <person name="Zhang X."/>
            <person name="Liu X."/>
            <person name="Zhan S."/>
            <person name="St Leger R.J."/>
            <person name="Wang C."/>
        </authorList>
    </citation>
    <scope>NUCLEOTIDE SEQUENCE [LARGE SCALE GENOMIC DNA]</scope>
    <source>
        <strain evidence="3 4">ARSEF 549</strain>
    </source>
</reference>
<evidence type="ECO:0000256" key="2">
    <source>
        <dbReference type="SAM" id="Phobius"/>
    </source>
</evidence>
<proteinExistence type="predicted"/>
<comment type="caution">
    <text evidence="3">The sequence shown here is derived from an EMBL/GenBank/DDBJ whole genome shotgun (WGS) entry which is preliminary data.</text>
</comment>
<evidence type="ECO:0000256" key="1">
    <source>
        <dbReference type="SAM" id="MobiDB-lite"/>
    </source>
</evidence>
<dbReference type="PANTHER" id="PTHR33048">
    <property type="entry name" value="PTH11-LIKE INTEGRAL MEMBRANE PROTEIN (AFU_ORTHOLOGUE AFUA_5G11245)"/>
    <property type="match status" value="1"/>
</dbReference>
<accession>A0A0B4EPS6</accession>
<keyword evidence="4" id="KW-1185">Reference proteome</keyword>
<feature type="transmembrane region" description="Helical" evidence="2">
    <location>
        <begin position="46"/>
        <end position="69"/>
    </location>
</feature>
<dbReference type="PANTHER" id="PTHR33048:SF157">
    <property type="entry name" value="INTEGRAL MEMBRANE PROTEIN"/>
    <property type="match status" value="1"/>
</dbReference>
<keyword evidence="2" id="KW-1133">Transmembrane helix</keyword>
<sequence length="202" mass="22537">MVLVGFMVLIGLWTVAFFFATVFYCKTNFFAIWGSALDLMTFCTKGMLRSLALCISDFITDVFIIVFPIPTVATSLARMITTIRIVKAGFDPNEDEVFVITTWVYWGMVECSTGILAACLPTLSFFTRSVVFERPWDTLASAFGTRPRSSPARDDGLSERIREEDTLPYKAGRGGAVQVHSKPRPSHDTTEEAYEMSNGRPV</sequence>